<dbReference type="RefSeq" id="WP_250580787.1">
    <property type="nucleotide sequence ID" value="NZ_JAMLJN010000003.1"/>
</dbReference>
<name>A0ABT0TFT2_9FLAO</name>
<evidence type="ECO:0000313" key="1">
    <source>
        <dbReference type="EMBL" id="MCL9769712.1"/>
    </source>
</evidence>
<evidence type="ECO:0000313" key="2">
    <source>
        <dbReference type="Proteomes" id="UP001203342"/>
    </source>
</evidence>
<accession>A0ABT0TFT2</accession>
<reference evidence="1 2" key="1">
    <citation type="submission" date="2022-05" db="EMBL/GenBank/DDBJ databases">
        <title>Flavobacterium sp., isolated from activated sludge.</title>
        <authorList>
            <person name="Ran Q."/>
        </authorList>
    </citation>
    <scope>NUCLEOTIDE SEQUENCE [LARGE SCALE GENOMIC DNA]</scope>
    <source>
        <strain evidence="1 2">HXWNR69</strain>
    </source>
</reference>
<organism evidence="1 2">
    <name type="scientific">Flavobacterium fragile</name>
    <dbReference type="NCBI Taxonomy" id="2949085"/>
    <lineage>
        <taxon>Bacteria</taxon>
        <taxon>Pseudomonadati</taxon>
        <taxon>Bacteroidota</taxon>
        <taxon>Flavobacteriia</taxon>
        <taxon>Flavobacteriales</taxon>
        <taxon>Flavobacteriaceae</taxon>
        <taxon>Flavobacterium</taxon>
    </lineage>
</organism>
<gene>
    <name evidence="1" type="ORF">NAT47_04715</name>
</gene>
<comment type="caution">
    <text evidence="1">The sequence shown here is derived from an EMBL/GenBank/DDBJ whole genome shotgun (WGS) entry which is preliminary data.</text>
</comment>
<keyword evidence="2" id="KW-1185">Reference proteome</keyword>
<evidence type="ECO:0008006" key="3">
    <source>
        <dbReference type="Google" id="ProtNLM"/>
    </source>
</evidence>
<dbReference type="Proteomes" id="UP001203342">
    <property type="component" value="Unassembled WGS sequence"/>
</dbReference>
<protein>
    <recommendedName>
        <fullName evidence="3">Outer membrane protein beta-barrel domain-containing protein</fullName>
    </recommendedName>
</protein>
<sequence>MNKVSLEANYGYNGAISPYNKRFNSNFSGMNHFDVGLRYMFTETIGAKVTYKFDHFVNDPGGLLGLKYNTLSLGAVYNVGKQFGLTYLTRDRLGVNLNLDAGVAFAKGVGQYDAEKIGVVGLGITPMYQLSHKVALAATYTHNFTLKQHYGFDGFLLDPEYKASKGSFYNFTVGIIYYLGENRYHSDWY</sequence>
<dbReference type="EMBL" id="JAMLJN010000003">
    <property type="protein sequence ID" value="MCL9769712.1"/>
    <property type="molecule type" value="Genomic_DNA"/>
</dbReference>
<dbReference type="SUPFAM" id="SSF56935">
    <property type="entry name" value="Porins"/>
    <property type="match status" value="1"/>
</dbReference>
<proteinExistence type="predicted"/>